<sequence>MKKKIGLFFFTIALVNCSADSDLVDILAPSTVINLTFPKNLSECTEGTWVSDTESELTFLWEKIDIVETYKMTLTDLNNSETQELESTEAQLKVTLKRGTPYSWNISSASNPNKIRSETWVFFNEGPGLETFAPTPAIALSPVSGASISATSTVVNLRWKAEDFDNDIIGYDIYFGENNDPGIFETDLENPQFNDIPVTSRKNILLENSN</sequence>
<evidence type="ECO:0000313" key="2">
    <source>
        <dbReference type="Proteomes" id="UP001059209"/>
    </source>
</evidence>
<accession>A0ABY5YAK0</accession>
<dbReference type="RefSeq" id="WP_260574588.1">
    <property type="nucleotide sequence ID" value="NZ_CP104205.1"/>
</dbReference>
<dbReference type="EMBL" id="CP104205">
    <property type="protein sequence ID" value="UWX56062.1"/>
    <property type="molecule type" value="Genomic_DNA"/>
</dbReference>
<evidence type="ECO:0000313" key="1">
    <source>
        <dbReference type="EMBL" id="UWX56062.1"/>
    </source>
</evidence>
<dbReference type="Proteomes" id="UP001059209">
    <property type="component" value="Chromosome"/>
</dbReference>
<name>A0ABY5YAK0_9FLAO</name>
<organism evidence="1 2">
    <name type="scientific">Maribacter litopenaei</name>
    <dbReference type="NCBI Taxonomy" id="2976127"/>
    <lineage>
        <taxon>Bacteria</taxon>
        <taxon>Pseudomonadati</taxon>
        <taxon>Bacteroidota</taxon>
        <taxon>Flavobacteriia</taxon>
        <taxon>Flavobacteriales</taxon>
        <taxon>Flavobacteriaceae</taxon>
        <taxon>Maribacter</taxon>
    </lineage>
</organism>
<keyword evidence="2" id="KW-1185">Reference proteome</keyword>
<gene>
    <name evidence="1" type="ORF">NYZ99_07070</name>
</gene>
<protein>
    <recommendedName>
        <fullName evidence="3">Fibronectin type-III domain-containing protein</fullName>
    </recommendedName>
</protein>
<proteinExistence type="predicted"/>
<reference evidence="1" key="1">
    <citation type="submission" date="2022-09" db="EMBL/GenBank/DDBJ databases">
        <title>Maribacter litopenaei sp. nov., isolated from the intestinal tract of the Pacific White Shrimp, Litopenaeus vannamei.</title>
        <authorList>
            <person name="Kim S.Y."/>
            <person name="Hwang C.Y."/>
        </authorList>
    </citation>
    <scope>NUCLEOTIDE SEQUENCE</scope>
    <source>
        <strain evidence="1">HL-LV01</strain>
    </source>
</reference>
<evidence type="ECO:0008006" key="3">
    <source>
        <dbReference type="Google" id="ProtNLM"/>
    </source>
</evidence>